<gene>
    <name evidence="1" type="ORF">SK128_005174</name>
</gene>
<dbReference type="EMBL" id="JAXCGZ010015953">
    <property type="protein sequence ID" value="KAK7069696.1"/>
    <property type="molecule type" value="Genomic_DNA"/>
</dbReference>
<reference evidence="1 2" key="1">
    <citation type="submission" date="2023-11" db="EMBL/GenBank/DDBJ databases">
        <title>Halocaridina rubra genome assembly.</title>
        <authorList>
            <person name="Smith C."/>
        </authorList>
    </citation>
    <scope>NUCLEOTIDE SEQUENCE [LARGE SCALE GENOMIC DNA]</scope>
    <source>
        <strain evidence="1">EP-1</strain>
        <tissue evidence="1">Whole</tissue>
    </source>
</reference>
<protein>
    <submittedName>
        <fullName evidence="1">Uncharacterized protein</fullName>
    </submittedName>
</protein>
<evidence type="ECO:0000313" key="2">
    <source>
        <dbReference type="Proteomes" id="UP001381693"/>
    </source>
</evidence>
<evidence type="ECO:0000313" key="1">
    <source>
        <dbReference type="EMBL" id="KAK7069696.1"/>
    </source>
</evidence>
<accession>A0AAN8ZV27</accession>
<dbReference type="Proteomes" id="UP001381693">
    <property type="component" value="Unassembled WGS sequence"/>
</dbReference>
<dbReference type="AlphaFoldDB" id="A0AAN8ZV27"/>
<feature type="non-terminal residue" evidence="1">
    <location>
        <position position="69"/>
    </location>
</feature>
<keyword evidence="2" id="KW-1185">Reference proteome</keyword>
<organism evidence="1 2">
    <name type="scientific">Halocaridina rubra</name>
    <name type="common">Hawaiian red shrimp</name>
    <dbReference type="NCBI Taxonomy" id="373956"/>
    <lineage>
        <taxon>Eukaryota</taxon>
        <taxon>Metazoa</taxon>
        <taxon>Ecdysozoa</taxon>
        <taxon>Arthropoda</taxon>
        <taxon>Crustacea</taxon>
        <taxon>Multicrustacea</taxon>
        <taxon>Malacostraca</taxon>
        <taxon>Eumalacostraca</taxon>
        <taxon>Eucarida</taxon>
        <taxon>Decapoda</taxon>
        <taxon>Pleocyemata</taxon>
        <taxon>Caridea</taxon>
        <taxon>Atyoidea</taxon>
        <taxon>Atyidae</taxon>
        <taxon>Halocaridina</taxon>
    </lineage>
</organism>
<proteinExistence type="predicted"/>
<comment type="caution">
    <text evidence="1">The sequence shown here is derived from an EMBL/GenBank/DDBJ whole genome shotgun (WGS) entry which is preliminary data.</text>
</comment>
<name>A0AAN8ZV27_HALRR</name>
<sequence>MGHNDIRLNNTGDMKQPGGAPELVILALNLTSCILEYCDLWVKKLKIHFKGVLPLGRSQVVTLATLIGQ</sequence>